<dbReference type="Proteomes" id="UP001178507">
    <property type="component" value="Unassembled WGS sequence"/>
</dbReference>
<name>A0AA36IN37_9DINO</name>
<organism evidence="1 2">
    <name type="scientific">Effrenium voratum</name>
    <dbReference type="NCBI Taxonomy" id="2562239"/>
    <lineage>
        <taxon>Eukaryota</taxon>
        <taxon>Sar</taxon>
        <taxon>Alveolata</taxon>
        <taxon>Dinophyceae</taxon>
        <taxon>Suessiales</taxon>
        <taxon>Symbiodiniaceae</taxon>
        <taxon>Effrenium</taxon>
    </lineage>
</organism>
<dbReference type="InterPro" id="IPR029069">
    <property type="entry name" value="HotDog_dom_sf"/>
</dbReference>
<dbReference type="Pfam" id="PF13279">
    <property type="entry name" value="4HBT_2"/>
    <property type="match status" value="1"/>
</dbReference>
<dbReference type="PANTHER" id="PTHR34487">
    <property type="entry name" value="ACYL-ACP THIOESTERASE"/>
    <property type="match status" value="1"/>
</dbReference>
<sequence>MELVANYVDFSAHNAFAAVLRWCDTAGAFILNRVNDDAARRTLLRRWESSAVMRSIHAELLVRGSAWEATFAGNLCSGTTVTVDPILTRLGRTSYTLQSSVRVRETGQLLARVETVMVQLDESLTKSVPVPCAWALEPLLETAARAEPLPSLERPAGCFTWKSQVRPSDCDLLGHMNNASYAVLMEDARLAFGAFGAFGAFEPASCLRLEFLAQGKAFQDLTLAVWRQGRHLGVEMENGSLLARGLFVEPETPRPRL</sequence>
<protein>
    <recommendedName>
        <fullName evidence="3">Acyl-ACP thioesterase</fullName>
    </recommendedName>
</protein>
<dbReference type="Gene3D" id="3.10.129.10">
    <property type="entry name" value="Hotdog Thioesterase"/>
    <property type="match status" value="2"/>
</dbReference>
<evidence type="ECO:0000313" key="1">
    <source>
        <dbReference type="EMBL" id="CAJ1389745.1"/>
    </source>
</evidence>
<evidence type="ECO:0008006" key="3">
    <source>
        <dbReference type="Google" id="ProtNLM"/>
    </source>
</evidence>
<keyword evidence="2" id="KW-1185">Reference proteome</keyword>
<proteinExistence type="predicted"/>
<evidence type="ECO:0000313" key="2">
    <source>
        <dbReference type="Proteomes" id="UP001178507"/>
    </source>
</evidence>
<accession>A0AA36IN37</accession>
<gene>
    <name evidence="1" type="ORF">EVOR1521_LOCUS15303</name>
</gene>
<dbReference type="EMBL" id="CAUJNA010001928">
    <property type="protein sequence ID" value="CAJ1389745.1"/>
    <property type="molecule type" value="Genomic_DNA"/>
</dbReference>
<dbReference type="SUPFAM" id="SSF54637">
    <property type="entry name" value="Thioesterase/thiol ester dehydrase-isomerase"/>
    <property type="match status" value="2"/>
</dbReference>
<dbReference type="CDD" id="cd00586">
    <property type="entry name" value="4HBT"/>
    <property type="match status" value="1"/>
</dbReference>
<reference evidence="1" key="1">
    <citation type="submission" date="2023-08" db="EMBL/GenBank/DDBJ databases">
        <authorList>
            <person name="Chen Y."/>
            <person name="Shah S."/>
            <person name="Dougan E. K."/>
            <person name="Thang M."/>
            <person name="Chan C."/>
        </authorList>
    </citation>
    <scope>NUCLEOTIDE SEQUENCE</scope>
</reference>
<dbReference type="AlphaFoldDB" id="A0AA36IN37"/>
<dbReference type="PANTHER" id="PTHR34487:SF1">
    <property type="entry name" value="ACYL-ACP THIOESTERASE"/>
    <property type="match status" value="1"/>
</dbReference>
<comment type="caution">
    <text evidence="1">The sequence shown here is derived from an EMBL/GenBank/DDBJ whole genome shotgun (WGS) entry which is preliminary data.</text>
</comment>